<dbReference type="Pfam" id="PF00072">
    <property type="entry name" value="Response_reg"/>
    <property type="match status" value="1"/>
</dbReference>
<dbReference type="InterPro" id="IPR011006">
    <property type="entry name" value="CheY-like_superfamily"/>
</dbReference>
<evidence type="ECO:0000259" key="2">
    <source>
        <dbReference type="PROSITE" id="PS50110"/>
    </source>
</evidence>
<keyword evidence="1" id="KW-0597">Phosphoprotein</keyword>
<evidence type="ECO:0000256" key="1">
    <source>
        <dbReference type="PROSITE-ProRule" id="PRU00169"/>
    </source>
</evidence>
<name>A0A7G9QLE1_9SPHI</name>
<dbReference type="EMBL" id="CP060723">
    <property type="protein sequence ID" value="QNN44166.1"/>
    <property type="molecule type" value="Genomic_DNA"/>
</dbReference>
<accession>A0A7G9QLE1</accession>
<organism evidence="3 4">
    <name type="scientific">Pedobacter roseus</name>
    <dbReference type="NCBI Taxonomy" id="336820"/>
    <lineage>
        <taxon>Bacteria</taxon>
        <taxon>Pseudomonadati</taxon>
        <taxon>Bacteroidota</taxon>
        <taxon>Sphingobacteriia</taxon>
        <taxon>Sphingobacteriales</taxon>
        <taxon>Sphingobacteriaceae</taxon>
        <taxon>Pedobacter</taxon>
    </lineage>
</organism>
<dbReference type="PANTHER" id="PTHR45566">
    <property type="entry name" value="HTH-TYPE TRANSCRIPTIONAL REGULATOR YHJB-RELATED"/>
    <property type="match status" value="1"/>
</dbReference>
<feature type="domain" description="Response regulatory" evidence="2">
    <location>
        <begin position="6"/>
        <end position="123"/>
    </location>
</feature>
<dbReference type="AlphaFoldDB" id="A0A7G9QLE1"/>
<keyword evidence="4" id="KW-1185">Reference proteome</keyword>
<protein>
    <submittedName>
        <fullName evidence="3">Response regulator transcription factor</fullName>
    </submittedName>
</protein>
<dbReference type="Gene3D" id="3.40.50.2300">
    <property type="match status" value="1"/>
</dbReference>
<dbReference type="RefSeq" id="WP_187594614.1">
    <property type="nucleotide sequence ID" value="NZ_CP060723.1"/>
</dbReference>
<dbReference type="InterPro" id="IPR058245">
    <property type="entry name" value="NreC/VraR/RcsB-like_REC"/>
</dbReference>
<gene>
    <name evidence="3" type="ORF">H9L23_08860</name>
</gene>
<dbReference type="SUPFAM" id="SSF52172">
    <property type="entry name" value="CheY-like"/>
    <property type="match status" value="1"/>
</dbReference>
<dbReference type="KEGG" id="proe:H9L23_08860"/>
<dbReference type="PROSITE" id="PS50110">
    <property type="entry name" value="RESPONSE_REGULATORY"/>
    <property type="match status" value="1"/>
</dbReference>
<dbReference type="Proteomes" id="UP000515806">
    <property type="component" value="Chromosome"/>
</dbReference>
<dbReference type="InterPro" id="IPR001789">
    <property type="entry name" value="Sig_transdc_resp-reg_receiver"/>
</dbReference>
<dbReference type="CDD" id="cd17535">
    <property type="entry name" value="REC_NarL-like"/>
    <property type="match status" value="1"/>
</dbReference>
<sequence>MTESIKILIADDSEMMRLVMKRLFNKYIVSPNISETRNLPDAINYLKVERVDFLLLDINMPHGDSNPDTIREILAIQPDIKICMFSGNDKDALQQDFLAAGAVGFVQKDEKMGDSLQQVINRVFN</sequence>
<feature type="modified residue" description="4-aspartylphosphate" evidence="1">
    <location>
        <position position="57"/>
    </location>
</feature>
<reference evidence="3 4" key="1">
    <citation type="submission" date="2020-08" db="EMBL/GenBank/DDBJ databases">
        <title>Genome sequence of Pedobacter roseus KACC 11594T.</title>
        <authorList>
            <person name="Hyun D.-W."/>
            <person name="Bae J.-W."/>
        </authorList>
    </citation>
    <scope>NUCLEOTIDE SEQUENCE [LARGE SCALE GENOMIC DNA]</scope>
    <source>
        <strain evidence="3 4">KACC 11594</strain>
    </source>
</reference>
<evidence type="ECO:0000313" key="4">
    <source>
        <dbReference type="Proteomes" id="UP000515806"/>
    </source>
</evidence>
<dbReference type="SMART" id="SM00448">
    <property type="entry name" value="REC"/>
    <property type="match status" value="1"/>
</dbReference>
<dbReference type="GO" id="GO:0000160">
    <property type="term" value="P:phosphorelay signal transduction system"/>
    <property type="evidence" value="ECO:0007669"/>
    <property type="project" value="InterPro"/>
</dbReference>
<proteinExistence type="predicted"/>
<dbReference type="InterPro" id="IPR051015">
    <property type="entry name" value="EvgA-like"/>
</dbReference>
<evidence type="ECO:0000313" key="3">
    <source>
        <dbReference type="EMBL" id="QNN44166.1"/>
    </source>
</evidence>
<dbReference type="PANTHER" id="PTHR45566:SF1">
    <property type="entry name" value="HTH-TYPE TRANSCRIPTIONAL REGULATOR YHJB-RELATED"/>
    <property type="match status" value="1"/>
</dbReference>